<dbReference type="Proteomes" id="UP000239589">
    <property type="component" value="Unassembled WGS sequence"/>
</dbReference>
<dbReference type="OrthoDB" id="458060at2"/>
<dbReference type="Gene3D" id="3.10.180.10">
    <property type="entry name" value="2,3-Dihydroxybiphenyl 1,2-Dioxygenase, domain 1"/>
    <property type="match status" value="1"/>
</dbReference>
<reference evidence="2 3" key="1">
    <citation type="submission" date="2018-02" db="EMBL/GenBank/DDBJ databases">
        <title>Discovery of a pederin family compound in a non-symbiotic bloom-forming cyanobacterium.</title>
        <authorList>
            <person name="Kust A."/>
            <person name="Mares J."/>
            <person name="Jokela J."/>
            <person name="Urajova P."/>
            <person name="Hajek J."/>
            <person name="Saurav K."/>
            <person name="Voracova K."/>
            <person name="Fewer D.P."/>
            <person name="Haapaniemi E."/>
            <person name="Permi P."/>
            <person name="Rehakova K."/>
            <person name="Sivonen K."/>
            <person name="Hrouzek P."/>
        </authorList>
    </citation>
    <scope>NUCLEOTIDE SEQUENCE [LARGE SCALE GENOMIC DNA]</scope>
    <source>
        <strain evidence="2 3">CHARLIE-1</strain>
    </source>
</reference>
<evidence type="ECO:0000313" key="2">
    <source>
        <dbReference type="EMBL" id="PPJ63666.1"/>
    </source>
</evidence>
<sequence>MQYNSVIVTIATVNFANIVSFYAQLLEQEPQKLIPLVYAEFQIPSLILGIFQPKPANNLEFVTHSQSSLSLCLEVNNLETAISHLTALGYPPPGAIYQASHGQEIYAYDPDGNRLILHQSRI</sequence>
<accession>A0A2S6CVA3</accession>
<dbReference type="InterPro" id="IPR037523">
    <property type="entry name" value="VOC_core"/>
</dbReference>
<dbReference type="RefSeq" id="WP_104387490.1">
    <property type="nucleotide sequence ID" value="NZ_PGEM01000058.1"/>
</dbReference>
<evidence type="ECO:0000313" key="3">
    <source>
        <dbReference type="Proteomes" id="UP000239589"/>
    </source>
</evidence>
<name>A0A2S6CVA3_9CYAN</name>
<dbReference type="PROSITE" id="PS51819">
    <property type="entry name" value="VOC"/>
    <property type="match status" value="1"/>
</dbReference>
<dbReference type="EMBL" id="PGEM01000058">
    <property type="protein sequence ID" value="PPJ63666.1"/>
    <property type="molecule type" value="Genomic_DNA"/>
</dbReference>
<evidence type="ECO:0000259" key="1">
    <source>
        <dbReference type="PROSITE" id="PS51819"/>
    </source>
</evidence>
<comment type="caution">
    <text evidence="2">The sequence shown here is derived from an EMBL/GenBank/DDBJ whole genome shotgun (WGS) entry which is preliminary data.</text>
</comment>
<dbReference type="SUPFAM" id="SSF54593">
    <property type="entry name" value="Glyoxalase/Bleomycin resistance protein/Dihydroxybiphenyl dioxygenase"/>
    <property type="match status" value="1"/>
</dbReference>
<dbReference type="AlphaFoldDB" id="A0A2S6CVA3"/>
<organism evidence="2 3">
    <name type="scientific">Cuspidothrix issatschenkoi CHARLIE-1</name>
    <dbReference type="NCBI Taxonomy" id="2052836"/>
    <lineage>
        <taxon>Bacteria</taxon>
        <taxon>Bacillati</taxon>
        <taxon>Cyanobacteriota</taxon>
        <taxon>Cyanophyceae</taxon>
        <taxon>Nostocales</taxon>
        <taxon>Aphanizomenonaceae</taxon>
        <taxon>Cuspidothrix</taxon>
    </lineage>
</organism>
<gene>
    <name evidence="2" type="ORF">CUN59_08780</name>
</gene>
<protein>
    <submittedName>
        <fullName evidence="2">Glyoxalase</fullName>
    </submittedName>
</protein>
<keyword evidence="3" id="KW-1185">Reference proteome</keyword>
<dbReference type="InterPro" id="IPR029068">
    <property type="entry name" value="Glyas_Bleomycin-R_OHBP_Dase"/>
</dbReference>
<feature type="domain" description="VOC" evidence="1">
    <location>
        <begin position="2"/>
        <end position="120"/>
    </location>
</feature>
<proteinExistence type="predicted"/>